<evidence type="ECO:0000256" key="1">
    <source>
        <dbReference type="ARBA" id="ARBA00022737"/>
    </source>
</evidence>
<evidence type="ECO:0000313" key="4">
    <source>
        <dbReference type="EnsemblMetazoa" id="XP_050505424.1"/>
    </source>
</evidence>
<protein>
    <submittedName>
        <fullName evidence="4">Uncharacterized protein</fullName>
    </submittedName>
</protein>
<dbReference type="Proteomes" id="UP001652700">
    <property type="component" value="Unplaced"/>
</dbReference>
<dbReference type="PANTHER" id="PTHR24198:SF165">
    <property type="entry name" value="ANKYRIN REPEAT-CONTAINING PROTEIN-RELATED"/>
    <property type="match status" value="1"/>
</dbReference>
<dbReference type="PROSITE" id="PS50088">
    <property type="entry name" value="ANK_REPEAT"/>
    <property type="match status" value="2"/>
</dbReference>
<reference evidence="4" key="1">
    <citation type="submission" date="2025-05" db="UniProtKB">
        <authorList>
            <consortium name="EnsemblMetazoa"/>
        </authorList>
    </citation>
    <scope>IDENTIFICATION</scope>
</reference>
<accession>A0ABM5K5G9</accession>
<evidence type="ECO:0000256" key="2">
    <source>
        <dbReference type="ARBA" id="ARBA00023043"/>
    </source>
</evidence>
<dbReference type="InterPro" id="IPR002110">
    <property type="entry name" value="Ankyrin_rpt"/>
</dbReference>
<dbReference type="PANTHER" id="PTHR24198">
    <property type="entry name" value="ANKYRIN REPEAT AND PROTEIN KINASE DOMAIN-CONTAINING PROTEIN"/>
    <property type="match status" value="1"/>
</dbReference>
<dbReference type="EnsemblMetazoa" id="XM_050649467.1">
    <property type="protein sequence ID" value="XP_050505424.1"/>
    <property type="gene ID" value="LOC126883797"/>
</dbReference>
<keyword evidence="2 3" id="KW-0040">ANK repeat</keyword>
<dbReference type="InterPro" id="IPR036770">
    <property type="entry name" value="Ankyrin_rpt-contain_sf"/>
</dbReference>
<keyword evidence="5" id="KW-1185">Reference proteome</keyword>
<dbReference type="Pfam" id="PF12796">
    <property type="entry name" value="Ank_2"/>
    <property type="match status" value="2"/>
</dbReference>
<dbReference type="SMART" id="SM00248">
    <property type="entry name" value="ANK"/>
    <property type="match status" value="4"/>
</dbReference>
<dbReference type="RefSeq" id="XP_050505424.1">
    <property type="nucleotide sequence ID" value="XM_050649467.1"/>
</dbReference>
<sequence>MNVLKFLIDDRKLSPKLVDEIGNTPLHYTAYNDSVEAFKFLLQSEKIDVNDCNITVNRYQYLINIVDENGNTPFHEAASNDSLESFKYLLQCTTFDNQTCNQKGETVLHRAACKNSMNVLKYLIDELNMSPTLVDIHGDTPLHVAAFNNSLEAFNYLLKIEKLNINDCNDKGDTVLHKSNKLLLWKRKLEDQEIDCFPALQGILQENSIEILDPSLKNMFTQRLLSLSEHFEKYFHEDLE</sequence>
<dbReference type="Gene3D" id="1.25.40.20">
    <property type="entry name" value="Ankyrin repeat-containing domain"/>
    <property type="match status" value="2"/>
</dbReference>
<keyword evidence="1" id="KW-0677">Repeat</keyword>
<feature type="repeat" description="ANK" evidence="3">
    <location>
        <begin position="137"/>
        <end position="159"/>
    </location>
</feature>
<dbReference type="GeneID" id="126883797"/>
<feature type="repeat" description="ANK" evidence="3">
    <location>
        <begin position="69"/>
        <end position="91"/>
    </location>
</feature>
<dbReference type="SUPFAM" id="SSF48403">
    <property type="entry name" value="Ankyrin repeat"/>
    <property type="match status" value="1"/>
</dbReference>
<evidence type="ECO:0000256" key="3">
    <source>
        <dbReference type="PROSITE-ProRule" id="PRU00023"/>
    </source>
</evidence>
<evidence type="ECO:0000313" key="5">
    <source>
        <dbReference type="Proteomes" id="UP001652700"/>
    </source>
</evidence>
<proteinExistence type="predicted"/>
<name>A0ABM5K5G9_DIAVI</name>
<dbReference type="PROSITE" id="PS50297">
    <property type="entry name" value="ANK_REP_REGION"/>
    <property type="match status" value="2"/>
</dbReference>
<organism evidence="4 5">
    <name type="scientific">Diabrotica virgifera virgifera</name>
    <name type="common">western corn rootworm</name>
    <dbReference type="NCBI Taxonomy" id="50390"/>
    <lineage>
        <taxon>Eukaryota</taxon>
        <taxon>Metazoa</taxon>
        <taxon>Ecdysozoa</taxon>
        <taxon>Arthropoda</taxon>
        <taxon>Hexapoda</taxon>
        <taxon>Insecta</taxon>
        <taxon>Pterygota</taxon>
        <taxon>Neoptera</taxon>
        <taxon>Endopterygota</taxon>
        <taxon>Coleoptera</taxon>
        <taxon>Polyphaga</taxon>
        <taxon>Cucujiformia</taxon>
        <taxon>Chrysomeloidea</taxon>
        <taxon>Chrysomelidae</taxon>
        <taxon>Galerucinae</taxon>
        <taxon>Diabroticina</taxon>
        <taxon>Diabroticites</taxon>
        <taxon>Diabrotica</taxon>
    </lineage>
</organism>